<name>A0A8J7NT85_ATRSP</name>
<evidence type="ECO:0000256" key="1">
    <source>
        <dbReference type="SAM" id="MobiDB-lite"/>
    </source>
</evidence>
<evidence type="ECO:0000313" key="4">
    <source>
        <dbReference type="Proteomes" id="UP000736164"/>
    </source>
</evidence>
<accession>A0A8J7NT85</accession>
<dbReference type="EMBL" id="JAAWVO010043302">
    <property type="protein sequence ID" value="MBN3319167.1"/>
    <property type="molecule type" value="Genomic_DNA"/>
</dbReference>
<organism evidence="3 4">
    <name type="scientific">Atractosteus spatula</name>
    <name type="common">Alligator gar</name>
    <name type="synonym">Lepisosteus spatula</name>
    <dbReference type="NCBI Taxonomy" id="7917"/>
    <lineage>
        <taxon>Eukaryota</taxon>
        <taxon>Metazoa</taxon>
        <taxon>Chordata</taxon>
        <taxon>Craniata</taxon>
        <taxon>Vertebrata</taxon>
        <taxon>Euteleostomi</taxon>
        <taxon>Actinopterygii</taxon>
        <taxon>Neopterygii</taxon>
        <taxon>Holostei</taxon>
        <taxon>Semionotiformes</taxon>
        <taxon>Lepisosteidae</taxon>
        <taxon>Atractosteus</taxon>
    </lineage>
</organism>
<feature type="compositionally biased region" description="Basic residues" evidence="1">
    <location>
        <begin position="80"/>
        <end position="89"/>
    </location>
</feature>
<feature type="non-terminal residue" evidence="3">
    <location>
        <position position="1"/>
    </location>
</feature>
<gene>
    <name evidence="3" type="primary">Knop1</name>
    <name evidence="3" type="ORF">GTO95_0001299</name>
</gene>
<feature type="region of interest" description="Disordered" evidence="1">
    <location>
        <begin position="1"/>
        <end position="354"/>
    </location>
</feature>
<reference evidence="3" key="1">
    <citation type="journal article" date="2021" name="Cell">
        <title>Tracing the genetic footprints of vertebrate landing in non-teleost ray-finned fishes.</title>
        <authorList>
            <person name="Bi X."/>
            <person name="Wang K."/>
            <person name="Yang L."/>
            <person name="Pan H."/>
            <person name="Jiang H."/>
            <person name="Wei Q."/>
            <person name="Fang M."/>
            <person name="Yu H."/>
            <person name="Zhu C."/>
            <person name="Cai Y."/>
            <person name="He Y."/>
            <person name="Gan X."/>
            <person name="Zeng H."/>
            <person name="Yu D."/>
            <person name="Zhu Y."/>
            <person name="Jiang H."/>
            <person name="Qiu Q."/>
            <person name="Yang H."/>
            <person name="Zhang Y.E."/>
            <person name="Wang W."/>
            <person name="Zhu M."/>
            <person name="He S."/>
            <person name="Zhang G."/>
        </authorList>
    </citation>
    <scope>NUCLEOTIDE SEQUENCE</scope>
    <source>
        <strain evidence="3">Allg_001</strain>
    </source>
</reference>
<feature type="compositionally biased region" description="Basic and acidic residues" evidence="1">
    <location>
        <begin position="90"/>
        <end position="115"/>
    </location>
</feature>
<comment type="caution">
    <text evidence="3">The sequence shown here is derived from an EMBL/GenBank/DDBJ whole genome shotgun (WGS) entry which is preliminary data.</text>
</comment>
<evidence type="ECO:0000313" key="3">
    <source>
        <dbReference type="EMBL" id="MBN3319167.1"/>
    </source>
</evidence>
<feature type="compositionally biased region" description="Basic and acidic residues" evidence="1">
    <location>
        <begin position="380"/>
        <end position="391"/>
    </location>
</feature>
<evidence type="ECO:0000259" key="2">
    <source>
        <dbReference type="Pfam" id="PF15477"/>
    </source>
</evidence>
<dbReference type="Proteomes" id="UP000736164">
    <property type="component" value="Unassembled WGS sequence"/>
</dbReference>
<feature type="compositionally biased region" description="Low complexity" evidence="1">
    <location>
        <begin position="345"/>
        <end position="354"/>
    </location>
</feature>
<keyword evidence="4" id="KW-1185">Reference proteome</keyword>
<dbReference type="PANTHER" id="PTHR22426">
    <property type="entry name" value="ARGININE_SERINE-RICH COILED-COIL PROTEIN 2"/>
    <property type="match status" value="1"/>
</dbReference>
<sequence>MVLLEGENPEAVEKRRRKKKKKDAKEKSRVSEEGGERDCGQTGQDREQGNAWGKQVMNGAEATELQMVQLEGENPEAVEKRRRKKKKKKDAKEKSSVSEEGGERDCGQTGQDREQGNAWGKQGMNGAEATELQAMELGGDTETWQKKKKKKKKEKKPSVGREIKEAETSVQPEEEEVRKTEKKRKEKLNLVEEPPAAQESETPRRKKKKRKRESSEQGATDGEERSRGVAPGEETAQMGKKKKKVREAEAQEQEEEREKRAHAASSGARKRKKGEEGPQESREEKRKKKREKEKEMEQERENKERRRGDSGPSSPKTKRKAGQELAAVKKTKRKKKFKTEEELSGGESSEVEFVSVKPGNVDEVTIDKERRQALQNAIDEESRPQATEKTKSKSMGFGQWSTTCFESEDQQKKFLRLMGGFKKSSPSLAPVGGAGPQQPIMALSRDEARQLNQGLLGQFERAHNRWLNPQQTGAGLGFQVTPSKKFTIDAHASRSVKFED</sequence>
<protein>
    <submittedName>
        <fullName evidence="3">KNOP1 protein</fullName>
    </submittedName>
</protein>
<feature type="compositionally biased region" description="Basic residues" evidence="1">
    <location>
        <begin position="146"/>
        <end position="155"/>
    </location>
</feature>
<dbReference type="Pfam" id="PF15477">
    <property type="entry name" value="SMAP"/>
    <property type="match status" value="1"/>
</dbReference>
<dbReference type="InterPro" id="IPR028124">
    <property type="entry name" value="SMAP_dom"/>
</dbReference>
<feature type="compositionally biased region" description="Basic and acidic residues" evidence="1">
    <location>
        <begin position="23"/>
        <end position="48"/>
    </location>
</feature>
<feature type="compositionally biased region" description="Basic and acidic residues" evidence="1">
    <location>
        <begin position="273"/>
        <end position="284"/>
    </location>
</feature>
<dbReference type="AlphaFoldDB" id="A0A8J7NT85"/>
<feature type="region of interest" description="Disordered" evidence="1">
    <location>
        <begin position="371"/>
        <end position="397"/>
    </location>
</feature>
<feature type="compositionally biased region" description="Basic and acidic residues" evidence="1">
    <location>
        <begin position="292"/>
        <end position="309"/>
    </location>
</feature>
<feature type="domain" description="Small acidic protein-like" evidence="2">
    <location>
        <begin position="400"/>
        <end position="477"/>
    </location>
</feature>
<proteinExistence type="predicted"/>
<feature type="non-terminal residue" evidence="3">
    <location>
        <position position="500"/>
    </location>
</feature>
<feature type="compositionally biased region" description="Basic and acidic residues" evidence="1">
    <location>
        <begin position="156"/>
        <end position="167"/>
    </location>
</feature>
<dbReference type="PANTHER" id="PTHR22426:SF1">
    <property type="entry name" value="LYSINE-RICH NUCLEOLAR PROTEIN 1"/>
    <property type="match status" value="1"/>
</dbReference>